<dbReference type="AlphaFoldDB" id="A0A6P8YSM1"/>
<protein>
    <submittedName>
        <fullName evidence="2">Uncharacterized protein LOC117644849</fullName>
    </submittedName>
</protein>
<accession>A0A6P8YSM1</accession>
<dbReference type="PANTHER" id="PTHR33053:SF24">
    <property type="entry name" value="TRANSPOSASE DOMAIN-CONTAINING PROTEIN"/>
    <property type="match status" value="1"/>
</dbReference>
<evidence type="ECO:0000313" key="1">
    <source>
        <dbReference type="Proteomes" id="UP000515158"/>
    </source>
</evidence>
<proteinExistence type="predicted"/>
<dbReference type="GeneID" id="117644849"/>
<keyword evidence="1" id="KW-1185">Reference proteome</keyword>
<organism evidence="2">
    <name type="scientific">Thrips palmi</name>
    <name type="common">Melon thrips</name>
    <dbReference type="NCBI Taxonomy" id="161013"/>
    <lineage>
        <taxon>Eukaryota</taxon>
        <taxon>Metazoa</taxon>
        <taxon>Ecdysozoa</taxon>
        <taxon>Arthropoda</taxon>
        <taxon>Hexapoda</taxon>
        <taxon>Insecta</taxon>
        <taxon>Pterygota</taxon>
        <taxon>Neoptera</taxon>
        <taxon>Paraneoptera</taxon>
        <taxon>Thysanoptera</taxon>
        <taxon>Terebrantia</taxon>
        <taxon>Thripoidea</taxon>
        <taxon>Thripidae</taxon>
        <taxon>Thrips</taxon>
    </lineage>
</organism>
<dbReference type="InParanoid" id="A0A6P8YSM1"/>
<dbReference type="PANTHER" id="PTHR33053">
    <property type="entry name" value="PROTEIN, PUTATIVE-RELATED"/>
    <property type="match status" value="1"/>
</dbReference>
<evidence type="ECO:0000313" key="2">
    <source>
        <dbReference type="RefSeq" id="XP_034240385.1"/>
    </source>
</evidence>
<dbReference type="KEGG" id="tpal:117644849"/>
<dbReference type="OrthoDB" id="10053513at2759"/>
<dbReference type="Proteomes" id="UP000515158">
    <property type="component" value="Unplaced"/>
</dbReference>
<gene>
    <name evidence="2" type="primary">LOC117644849</name>
</gene>
<sequence length="347" mass="40138">MDVFGDGISPFKSVKRHLWPLAGCLVGQNTPFVIAIWCGPTKDPQSVDEYLHDFIEEFKILRDGFSFLNRNLKLKIRFFIADAPARAWIRKVNQHGSYYSCERCTIKGGWKFRRITYDPTCEATLRTNESFEEQSQPQYHNGTSTLLSIGISMISQFPLDIMHLVDLGCTKRLLALLLKKKASKFKLSKESVGSLDTLSGFLYHFVPSEFSRKPRPLSQWCLYKAVEFRRIFLYDGFLILKKQKNKEVYNCYLLLACAMRIFLDPELRTKYGEDGHKISSDFCIFSYDVLGASFVVYNIHHLIHLYHDILLHGDPNSFSCYKYENNLGQIKSYLLAPGRTLQQKCVE</sequence>
<dbReference type="RefSeq" id="XP_034240385.1">
    <property type="nucleotide sequence ID" value="XM_034384494.1"/>
</dbReference>
<name>A0A6P8YSM1_THRPL</name>
<reference evidence="2" key="1">
    <citation type="submission" date="2025-08" db="UniProtKB">
        <authorList>
            <consortium name="RefSeq"/>
        </authorList>
    </citation>
    <scope>IDENTIFICATION</scope>
    <source>
        <tissue evidence="2">Total insect</tissue>
    </source>
</reference>